<dbReference type="PROSITE" id="PS00036">
    <property type="entry name" value="BZIP_BASIC"/>
    <property type="match status" value="1"/>
</dbReference>
<gene>
    <name evidence="3" type="ORF">DPX16_8918</name>
</gene>
<dbReference type="AlphaFoldDB" id="A0A3N0ZA31"/>
<dbReference type="GO" id="GO:0005634">
    <property type="term" value="C:nucleus"/>
    <property type="evidence" value="ECO:0007669"/>
    <property type="project" value="TreeGrafter"/>
</dbReference>
<evidence type="ECO:0000256" key="1">
    <source>
        <dbReference type="SAM" id="MobiDB-lite"/>
    </source>
</evidence>
<organism evidence="3 4">
    <name type="scientific">Anabarilius grahami</name>
    <name type="common">Kanglang fish</name>
    <name type="synonym">Barilius grahami</name>
    <dbReference type="NCBI Taxonomy" id="495550"/>
    <lineage>
        <taxon>Eukaryota</taxon>
        <taxon>Metazoa</taxon>
        <taxon>Chordata</taxon>
        <taxon>Craniata</taxon>
        <taxon>Vertebrata</taxon>
        <taxon>Euteleostomi</taxon>
        <taxon>Actinopterygii</taxon>
        <taxon>Neopterygii</taxon>
        <taxon>Teleostei</taxon>
        <taxon>Ostariophysi</taxon>
        <taxon>Cypriniformes</taxon>
        <taxon>Xenocyprididae</taxon>
        <taxon>Xenocypridinae</taxon>
        <taxon>Xenocypridinae incertae sedis</taxon>
        <taxon>Anabarilius</taxon>
    </lineage>
</organism>
<dbReference type="PANTHER" id="PTHR23351">
    <property type="entry name" value="FOS TRANSCRIPTION FACTOR-RELATED"/>
    <property type="match status" value="1"/>
</dbReference>
<reference evidence="3 4" key="1">
    <citation type="submission" date="2018-10" db="EMBL/GenBank/DDBJ databases">
        <title>Genome assembly for a Yunnan-Guizhou Plateau 3E fish, Anabarilius grahami (Regan), and its evolutionary and genetic applications.</title>
        <authorList>
            <person name="Jiang W."/>
        </authorList>
    </citation>
    <scope>NUCLEOTIDE SEQUENCE [LARGE SCALE GENOMIC DNA]</scope>
    <source>
        <strain evidence="3">AG-KIZ</strain>
        <tissue evidence="3">Muscle</tissue>
    </source>
</reference>
<feature type="region of interest" description="Disordered" evidence="1">
    <location>
        <begin position="59"/>
        <end position="94"/>
    </location>
</feature>
<dbReference type="OrthoDB" id="5866312at2759"/>
<protein>
    <submittedName>
        <fullName evidence="3">Proto-oncogene c-Fos</fullName>
    </submittedName>
</protein>
<dbReference type="GO" id="GO:0000981">
    <property type="term" value="F:DNA-binding transcription factor activity, RNA polymerase II-specific"/>
    <property type="evidence" value="ECO:0007669"/>
    <property type="project" value="TreeGrafter"/>
</dbReference>
<keyword evidence="4" id="KW-1185">Reference proteome</keyword>
<dbReference type="Gene3D" id="1.20.5.170">
    <property type="match status" value="1"/>
</dbReference>
<dbReference type="InterPro" id="IPR000837">
    <property type="entry name" value="AP-1"/>
</dbReference>
<dbReference type="InterPro" id="IPR046347">
    <property type="entry name" value="bZIP_sf"/>
</dbReference>
<dbReference type="InterPro" id="IPR004827">
    <property type="entry name" value="bZIP"/>
</dbReference>
<proteinExistence type="predicted"/>
<dbReference type="EMBL" id="RJVU01001236">
    <property type="protein sequence ID" value="ROL55287.1"/>
    <property type="molecule type" value="Genomic_DNA"/>
</dbReference>
<dbReference type="PANTHER" id="PTHR23351:SF23">
    <property type="entry name" value="CYCLIC AMP-DEPENDENT TRANSCRIPTION FACTOR ATF-3"/>
    <property type="match status" value="1"/>
</dbReference>
<comment type="caution">
    <text evidence="3">The sequence shown here is derived from an EMBL/GenBank/DDBJ whole genome shotgun (WGS) entry which is preliminary data.</text>
</comment>
<feature type="domain" description="BZIP" evidence="2">
    <location>
        <begin position="88"/>
        <end position="103"/>
    </location>
</feature>
<name>A0A3N0ZA31_ANAGA</name>
<evidence type="ECO:0000313" key="4">
    <source>
        <dbReference type="Proteomes" id="UP000281406"/>
    </source>
</evidence>
<evidence type="ECO:0000259" key="2">
    <source>
        <dbReference type="PROSITE" id="PS00036"/>
    </source>
</evidence>
<evidence type="ECO:0000313" key="3">
    <source>
        <dbReference type="EMBL" id="ROL55287.1"/>
    </source>
</evidence>
<accession>A0A3N0ZA31</accession>
<dbReference type="Proteomes" id="UP000281406">
    <property type="component" value="Unassembled WGS sequence"/>
</dbReference>
<dbReference type="SUPFAM" id="SSF57959">
    <property type="entry name" value="Leucine zipper domain"/>
    <property type="match status" value="1"/>
</dbReference>
<dbReference type="PRINTS" id="PR00042">
    <property type="entry name" value="LEUZIPPRFOS"/>
</dbReference>
<dbReference type="GO" id="GO:0000978">
    <property type="term" value="F:RNA polymerase II cis-regulatory region sequence-specific DNA binding"/>
    <property type="evidence" value="ECO:0007669"/>
    <property type="project" value="TreeGrafter"/>
</dbReference>
<sequence>MELSDPAFERNCVSGGEISNSISQIEMQISKSPLIDATVNAVTSRQELRWIIEPVMPSESLDQTSEPTVTEKRRNLQLSPDEEEKRRRRRERNKMAAAKCRNRIRELIDLLQEGGSKQPQDVVYELGGRTVMILQQQKLAEDIVYPAPEEMFESEGLHMEQIVLQRQVSCLQQEKEQLKMLLASHASICTLAQEKPHSLDAFLSQELLPSRFSITIKQEPLDDVSGRESLALHHAVELTEKGHDLH</sequence>